<evidence type="ECO:0000256" key="2">
    <source>
        <dbReference type="SAM" id="SignalP"/>
    </source>
</evidence>
<evidence type="ECO:0000259" key="3">
    <source>
        <dbReference type="Pfam" id="PF04773"/>
    </source>
</evidence>
<feature type="region of interest" description="Disordered" evidence="1">
    <location>
        <begin position="240"/>
        <end position="268"/>
    </location>
</feature>
<protein>
    <submittedName>
        <fullName evidence="4">Iron dicitrate transport regulator FecR</fullName>
    </submittedName>
</protein>
<dbReference type="Proteomes" id="UP000450676">
    <property type="component" value="Unassembled WGS sequence"/>
</dbReference>
<feature type="domain" description="FecR protein" evidence="3">
    <location>
        <begin position="51"/>
        <end position="138"/>
    </location>
</feature>
<dbReference type="InterPro" id="IPR006860">
    <property type="entry name" value="FecR"/>
</dbReference>
<evidence type="ECO:0000256" key="1">
    <source>
        <dbReference type="SAM" id="MobiDB-lite"/>
    </source>
</evidence>
<dbReference type="PANTHER" id="PTHR38731">
    <property type="entry name" value="LIPL45-RELATED LIPOPROTEIN-RELATED"/>
    <property type="match status" value="1"/>
</dbReference>
<proteinExistence type="predicted"/>
<comment type="caution">
    <text evidence="4">The sequence shown here is derived from an EMBL/GenBank/DDBJ whole genome shotgun (WGS) entry which is preliminary data.</text>
</comment>
<keyword evidence="2" id="KW-0732">Signal</keyword>
<feature type="chain" id="PRO_5031183480" evidence="2">
    <location>
        <begin position="16"/>
        <end position="268"/>
    </location>
</feature>
<dbReference type="PANTHER" id="PTHR38731:SF1">
    <property type="entry name" value="FECR PROTEIN DOMAIN-CONTAINING PROTEIN"/>
    <property type="match status" value="1"/>
</dbReference>
<reference evidence="4 5" key="1">
    <citation type="submission" date="2019-12" db="EMBL/GenBank/DDBJ databases">
        <title>Novel species isolated from a subtropical stream in China.</title>
        <authorList>
            <person name="Lu H."/>
        </authorList>
    </citation>
    <scope>NUCLEOTIDE SEQUENCE [LARGE SCALE GENOMIC DNA]</scope>
    <source>
        <strain evidence="4 5">FT127W</strain>
    </source>
</reference>
<name>A0A7X4HBQ6_9BURK</name>
<evidence type="ECO:0000313" key="5">
    <source>
        <dbReference type="Proteomes" id="UP000450676"/>
    </source>
</evidence>
<dbReference type="AlphaFoldDB" id="A0A7X4HBQ6"/>
<organism evidence="4 5">
    <name type="scientific">Pseudoduganella aquatica</name>
    <dbReference type="NCBI Taxonomy" id="2660641"/>
    <lineage>
        <taxon>Bacteria</taxon>
        <taxon>Pseudomonadati</taxon>
        <taxon>Pseudomonadota</taxon>
        <taxon>Betaproteobacteria</taxon>
        <taxon>Burkholderiales</taxon>
        <taxon>Oxalobacteraceae</taxon>
        <taxon>Telluria group</taxon>
        <taxon>Pseudoduganella</taxon>
    </lineage>
</organism>
<feature type="signal peptide" evidence="2">
    <location>
        <begin position="1"/>
        <end position="15"/>
    </location>
</feature>
<gene>
    <name evidence="4" type="ORF">GTP77_13310</name>
</gene>
<accession>A0A7X4HBQ6</accession>
<evidence type="ECO:0000313" key="4">
    <source>
        <dbReference type="EMBL" id="MYN08313.1"/>
    </source>
</evidence>
<dbReference type="EMBL" id="WWCU01000013">
    <property type="protein sequence ID" value="MYN08313.1"/>
    <property type="molecule type" value="Genomic_DNA"/>
</dbReference>
<keyword evidence="5" id="KW-1185">Reference proteome</keyword>
<dbReference type="Pfam" id="PF04773">
    <property type="entry name" value="FecR"/>
    <property type="match status" value="1"/>
</dbReference>
<feature type="compositionally biased region" description="Polar residues" evidence="1">
    <location>
        <begin position="255"/>
        <end position="268"/>
    </location>
</feature>
<sequence>MLALLLWCSCTLALAAQVAGTVVQLSGPLLARKASGAVKILSLKSEVESGDTLVTEKNTYAMVRFIDNSEMTLKPATTMKIDSYAFDNAKPDGDAANFSLVKGGLRSVTGLLGKRNKEKFELKTPSATIGIRGTTFLAEYVPPDEERALASLQAWLNASTAALGDSVMPVAPLQLAQGPLVLPTPGTQRAPGLYVQVLDGLIHVTNPAGTANFSAGQFGYTPNFRQPPVILPVNPGIPFTPPPAFNSSTPTSSTGPQGKSNTIDCEVR</sequence>